<dbReference type="InterPro" id="IPR015915">
    <property type="entry name" value="Kelch-typ_b-propeller"/>
</dbReference>
<dbReference type="EMBL" id="CP002025">
    <property type="protein sequence ID" value="ADK30925.1"/>
    <property type="molecule type" value="Genomic_DNA"/>
</dbReference>
<reference evidence="3 4" key="1">
    <citation type="journal article" date="2010" name="PLoS ONE">
        <title>The complete genome sequence of the pathogenic intestinal spirochete Brachyspira pilosicoli and comparison with other Brachyspira genomes.</title>
        <authorList>
            <person name="Wanchanthuek P."/>
            <person name="Bellgard M.I."/>
            <person name="La T."/>
            <person name="Ryan K."/>
            <person name="Moolhuijzen P."/>
            <person name="Chapman B."/>
            <person name="Black M."/>
            <person name="Schibeci D."/>
            <person name="Hunter A."/>
            <person name="Barrero R."/>
            <person name="Phillips N.D."/>
            <person name="Hampson D.J."/>
        </authorList>
    </citation>
    <scope>NUCLEOTIDE SEQUENCE [LARGE SCALE GENOMIC DNA]</scope>
    <source>
        <strain evidence="4">ATCC BAA-1826 / 95/1000</strain>
    </source>
</reference>
<name>D8ICQ2_BRAP9</name>
<dbReference type="PANTHER" id="PTHR24412:SF489">
    <property type="entry name" value="RING FINGER DOMAIN AND KELCH REPEAT-CONTAINING PROTEIN DDB_G0271372"/>
    <property type="match status" value="1"/>
</dbReference>
<dbReference type="Proteomes" id="UP000000332">
    <property type="component" value="Chromosome"/>
</dbReference>
<accession>D8ICQ2</accession>
<organism evidence="3 4">
    <name type="scientific">Brachyspira pilosicoli (strain ATCC BAA-1826 / 95/1000)</name>
    <dbReference type="NCBI Taxonomy" id="759914"/>
    <lineage>
        <taxon>Bacteria</taxon>
        <taxon>Pseudomonadati</taxon>
        <taxon>Spirochaetota</taxon>
        <taxon>Spirochaetia</taxon>
        <taxon>Brachyspirales</taxon>
        <taxon>Brachyspiraceae</taxon>
        <taxon>Brachyspira</taxon>
    </lineage>
</organism>
<dbReference type="NCBIfam" id="TIGR03548">
    <property type="entry name" value="mutarot_permut"/>
    <property type="match status" value="1"/>
</dbReference>
<evidence type="ECO:0000256" key="1">
    <source>
        <dbReference type="ARBA" id="ARBA00022441"/>
    </source>
</evidence>
<dbReference type="InterPro" id="IPR056734">
    <property type="entry name" value="NANM"/>
</dbReference>
<dbReference type="HOGENOM" id="CLU_054027_0_0_12"/>
<dbReference type="KEGG" id="bpo:BP951000_0927"/>
<dbReference type="InterPro" id="IPR019937">
    <property type="entry name" value="Cycl-permuted_mutarotase"/>
</dbReference>
<keyword evidence="2" id="KW-0677">Repeat</keyword>
<dbReference type="PANTHER" id="PTHR24412">
    <property type="entry name" value="KELCH PROTEIN"/>
    <property type="match status" value="1"/>
</dbReference>
<evidence type="ECO:0000313" key="4">
    <source>
        <dbReference type="Proteomes" id="UP000000332"/>
    </source>
</evidence>
<evidence type="ECO:0000313" key="3">
    <source>
        <dbReference type="EMBL" id="ADK30925.1"/>
    </source>
</evidence>
<dbReference type="Pfam" id="PF24996">
    <property type="entry name" value="NANM"/>
    <property type="match status" value="1"/>
</dbReference>
<dbReference type="Gene3D" id="2.120.10.80">
    <property type="entry name" value="Kelch-type beta propeller"/>
    <property type="match status" value="1"/>
</dbReference>
<dbReference type="STRING" id="759914.BP951000_0927"/>
<dbReference type="SUPFAM" id="SSF117281">
    <property type="entry name" value="Kelch motif"/>
    <property type="match status" value="1"/>
</dbReference>
<dbReference type="eggNOG" id="COG3055">
    <property type="taxonomic scope" value="Bacteria"/>
</dbReference>
<keyword evidence="3" id="KW-0449">Lipoprotein</keyword>
<keyword evidence="4" id="KW-1185">Reference proteome</keyword>
<evidence type="ECO:0000256" key="2">
    <source>
        <dbReference type="ARBA" id="ARBA00022737"/>
    </source>
</evidence>
<sequence length="396" mass="43338">MELFGFYYKEITMKKLCLILSIIFAVSCSSNTTSSSSNVNVLDSKTDKKIVWEMGGRLPAQTGMDKNIGTAGLLYGSLENKYIVVGGGANFPEESVLNGGAKKTYSDIYMLEDNNGVLEVVEHINWENELGYGASITTTNGIYYIGGSSNPEADDDILFITLKNNKLNVEKIGDLPFTLQNGVAVYKDNKLYIITGKQSGKGSDKVYEYDLATKETKELAPVPNQASRTQAVAQLLNGNIYVFSGGDATAYTDGYKYDFANNTWEQVSDVALNNEGISLLGAVSVKLNEQEMLVIGGFNKAVYDDAVYNLGNLQEEALADFRAGYFGADPYEFDWNSKILIYNCESNTWKTIGDVPFDAPCGEGLILIGNKIYSINGEIKPGVRTDKMYVGTIMAK</sequence>
<proteinExistence type="predicted"/>
<dbReference type="AlphaFoldDB" id="D8ICQ2"/>
<gene>
    <name evidence="3" type="ordered locus">BP951000_0927</name>
</gene>
<protein>
    <submittedName>
        <fullName evidence="3">Putative lipoprotein</fullName>
    </submittedName>
</protein>
<keyword evidence="1" id="KW-0880">Kelch repeat</keyword>
<dbReference type="InParanoid" id="D8ICQ2"/>